<comment type="caution">
    <text evidence="1">The sequence shown here is derived from an EMBL/GenBank/DDBJ whole genome shotgun (WGS) entry which is preliminary data.</text>
</comment>
<evidence type="ECO:0000313" key="2">
    <source>
        <dbReference type="Proteomes" id="UP000756346"/>
    </source>
</evidence>
<dbReference type="GeneID" id="70191785"/>
<dbReference type="InterPro" id="IPR051678">
    <property type="entry name" value="AGP_Transferase"/>
</dbReference>
<name>A0A9P8Y655_9PEZI</name>
<dbReference type="EMBL" id="JAGTJQ010000006">
    <property type="protein sequence ID" value="KAH7029775.1"/>
    <property type="molecule type" value="Genomic_DNA"/>
</dbReference>
<dbReference type="PANTHER" id="PTHR21310:SF37">
    <property type="entry name" value="AMINOGLYCOSIDE PHOSPHOTRANSFERASE DOMAIN-CONTAINING PROTEIN"/>
    <property type="match status" value="1"/>
</dbReference>
<keyword evidence="2" id="KW-1185">Reference proteome</keyword>
<sequence>MYSGREDADNLVWDKNEEDEDRGLKRLRLKTFCRKVVGLVEERLGLPATLIPPLIPGSYNVHYRIRQEGTSPDLLVRLPRPAALVFPEHKTLHEAAAASLVASCTQLPIPRQLCYAQESPVGPFIIMEWVENKGTISRRLARPDEDPLAAHVLDPDVTSETLAALWLKVAHCLLEISHIALPKIGSLLETSHGVYEVADRPISHNMNDMVALANIPRSILPQEGETYATADEWYTALADMHIAQLVFQHNDVVESEADCRNKYVARQVFRRLAREGKLSIFGFADDKWSAQSAARRAKAATELAPAPSGVDSFRLWGDDFRAGNILLNDSDEIAALVDWEFAYSAPTQFILDPPWWLLLQTIEWWSDGIDSWVETYEERLGMWLAAMEQAERDADDAPSAKQQVSHCLGAERLPAPLSRYMRESWETGRFFLNYAARKSWAFDALYWRYLDERFFGKREEGTAKDDLWKTRIHLLSRKEREAMEGLVQQKMADMEDRRIVDWDPAEAKRRLGTFLLVKDPVSHRL</sequence>
<dbReference type="SUPFAM" id="SSF56112">
    <property type="entry name" value="Protein kinase-like (PK-like)"/>
    <property type="match status" value="1"/>
</dbReference>
<organism evidence="1 2">
    <name type="scientific">Microdochium trichocladiopsis</name>
    <dbReference type="NCBI Taxonomy" id="1682393"/>
    <lineage>
        <taxon>Eukaryota</taxon>
        <taxon>Fungi</taxon>
        <taxon>Dikarya</taxon>
        <taxon>Ascomycota</taxon>
        <taxon>Pezizomycotina</taxon>
        <taxon>Sordariomycetes</taxon>
        <taxon>Xylariomycetidae</taxon>
        <taxon>Xylariales</taxon>
        <taxon>Microdochiaceae</taxon>
        <taxon>Microdochium</taxon>
    </lineage>
</organism>
<dbReference type="PANTHER" id="PTHR21310">
    <property type="entry name" value="AMINOGLYCOSIDE PHOSPHOTRANSFERASE-RELATED-RELATED"/>
    <property type="match status" value="1"/>
</dbReference>
<evidence type="ECO:0000313" key="1">
    <source>
        <dbReference type="EMBL" id="KAH7029775.1"/>
    </source>
</evidence>
<dbReference type="OrthoDB" id="5412996at2759"/>
<accession>A0A9P8Y655</accession>
<dbReference type="AlphaFoldDB" id="A0A9P8Y655"/>
<proteinExistence type="predicted"/>
<gene>
    <name evidence="1" type="ORF">B0I36DRAFT_423206</name>
</gene>
<dbReference type="Proteomes" id="UP000756346">
    <property type="component" value="Unassembled WGS sequence"/>
</dbReference>
<dbReference type="InterPro" id="IPR011009">
    <property type="entry name" value="Kinase-like_dom_sf"/>
</dbReference>
<protein>
    <submittedName>
        <fullName evidence="1">Phosphotransferase</fullName>
    </submittedName>
</protein>
<reference evidence="1" key="1">
    <citation type="journal article" date="2021" name="Nat. Commun.">
        <title>Genetic determinants of endophytism in the Arabidopsis root mycobiome.</title>
        <authorList>
            <person name="Mesny F."/>
            <person name="Miyauchi S."/>
            <person name="Thiergart T."/>
            <person name="Pickel B."/>
            <person name="Atanasova L."/>
            <person name="Karlsson M."/>
            <person name="Huettel B."/>
            <person name="Barry K.W."/>
            <person name="Haridas S."/>
            <person name="Chen C."/>
            <person name="Bauer D."/>
            <person name="Andreopoulos W."/>
            <person name="Pangilinan J."/>
            <person name="LaButti K."/>
            <person name="Riley R."/>
            <person name="Lipzen A."/>
            <person name="Clum A."/>
            <person name="Drula E."/>
            <person name="Henrissat B."/>
            <person name="Kohler A."/>
            <person name="Grigoriev I.V."/>
            <person name="Martin F.M."/>
            <person name="Hacquard S."/>
        </authorList>
    </citation>
    <scope>NUCLEOTIDE SEQUENCE</scope>
    <source>
        <strain evidence="1">MPI-CAGE-CH-0230</strain>
    </source>
</reference>
<dbReference type="RefSeq" id="XP_046012063.1">
    <property type="nucleotide sequence ID" value="XM_046162239.1"/>
</dbReference>